<protein>
    <submittedName>
        <fullName evidence="2">Uncharacterized protein</fullName>
    </submittedName>
</protein>
<feature type="region of interest" description="Disordered" evidence="1">
    <location>
        <begin position="342"/>
        <end position="363"/>
    </location>
</feature>
<feature type="compositionally biased region" description="Low complexity" evidence="1">
    <location>
        <begin position="196"/>
        <end position="231"/>
    </location>
</feature>
<dbReference type="Proteomes" id="UP000038009">
    <property type="component" value="Unassembled WGS sequence"/>
</dbReference>
<name>A0A0N1IIX8_LEPSE</name>
<evidence type="ECO:0000313" key="3">
    <source>
        <dbReference type="Proteomes" id="UP000038009"/>
    </source>
</evidence>
<reference evidence="2 3" key="1">
    <citation type="journal article" date="2015" name="PLoS Pathog.">
        <title>Leptomonas seymouri: Adaptations to the Dixenous Life Cycle Analyzed by Genome Sequencing, Transcriptome Profiling and Co-infection with Leishmania donovani.</title>
        <authorList>
            <person name="Kraeva N."/>
            <person name="Butenko A."/>
            <person name="Hlavacova J."/>
            <person name="Kostygov A."/>
            <person name="Myskova J."/>
            <person name="Grybchuk D."/>
            <person name="Lestinova T."/>
            <person name="Votypka J."/>
            <person name="Volf P."/>
            <person name="Opperdoes F."/>
            <person name="Flegontov P."/>
            <person name="Lukes J."/>
            <person name="Yurchenko V."/>
        </authorList>
    </citation>
    <scope>NUCLEOTIDE SEQUENCE [LARGE SCALE GENOMIC DNA]</scope>
    <source>
        <strain evidence="2 3">ATCC 30220</strain>
    </source>
</reference>
<proteinExistence type="predicted"/>
<dbReference type="OMA" id="AGMHFGQ"/>
<comment type="caution">
    <text evidence="2">The sequence shown here is derived from an EMBL/GenBank/DDBJ whole genome shotgun (WGS) entry which is preliminary data.</text>
</comment>
<keyword evidence="3" id="KW-1185">Reference proteome</keyword>
<feature type="compositionally biased region" description="Polar residues" evidence="1">
    <location>
        <begin position="350"/>
        <end position="363"/>
    </location>
</feature>
<accession>A0A0N1IIX8</accession>
<feature type="region of interest" description="Disordered" evidence="1">
    <location>
        <begin position="165"/>
        <end position="243"/>
    </location>
</feature>
<dbReference type="AlphaFoldDB" id="A0A0N1IIX8"/>
<feature type="region of interest" description="Disordered" evidence="1">
    <location>
        <begin position="1"/>
        <end position="21"/>
    </location>
</feature>
<dbReference type="OrthoDB" id="273760at2759"/>
<feature type="compositionally biased region" description="Pro residues" evidence="1">
    <location>
        <begin position="1"/>
        <end position="20"/>
    </location>
</feature>
<evidence type="ECO:0000256" key="1">
    <source>
        <dbReference type="SAM" id="MobiDB-lite"/>
    </source>
</evidence>
<gene>
    <name evidence="2" type="ORF">ABL78_5778</name>
</gene>
<dbReference type="EMBL" id="LJSK01000205">
    <property type="protein sequence ID" value="KPI85153.1"/>
    <property type="molecule type" value="Genomic_DNA"/>
</dbReference>
<evidence type="ECO:0000313" key="2">
    <source>
        <dbReference type="EMBL" id="KPI85153.1"/>
    </source>
</evidence>
<dbReference type="VEuPathDB" id="TriTrypDB:Lsey_0205_0030"/>
<sequence>MPIPSVKSVPPPPRRAPPAAAPATLVRNASADAYTATYLQLKLSGIATTLQQLIQTKDSVNDIKMALATADDTIQRVTANPSLLGSAAADNGNGGVDIRSLEFAASTRAKLADQELKQDAYYAQLSESASVAQEMRTAANDPSLRSCREEMNCLLAASTFADARHPAGQGVSRRIPPEEHQTLLNPFEAVRRKSKSSALTTSLPANASSSSNNTAPLLSSGPSPLSGAATAPPGPHVNKSVPTVYSSNNSVSMGGAGVSVVPANASSGCYRPWPPSLPPIVQQPYGGTPGLVRGSGYPGASPYLPTATVAPMAGAYPMLGNAGFSGASPYPHQGQQQPIYGQYGQRPPMANQQGNAWPTYTAL</sequence>
<organism evidence="2 3">
    <name type="scientific">Leptomonas seymouri</name>
    <dbReference type="NCBI Taxonomy" id="5684"/>
    <lineage>
        <taxon>Eukaryota</taxon>
        <taxon>Discoba</taxon>
        <taxon>Euglenozoa</taxon>
        <taxon>Kinetoplastea</taxon>
        <taxon>Metakinetoplastina</taxon>
        <taxon>Trypanosomatida</taxon>
        <taxon>Trypanosomatidae</taxon>
        <taxon>Leishmaniinae</taxon>
        <taxon>Leptomonas</taxon>
    </lineage>
</organism>